<feature type="compositionally biased region" description="Polar residues" evidence="1">
    <location>
        <begin position="467"/>
        <end position="476"/>
    </location>
</feature>
<feature type="compositionally biased region" description="Acidic residues" evidence="1">
    <location>
        <begin position="278"/>
        <end position="289"/>
    </location>
</feature>
<dbReference type="EMBL" id="KE145372">
    <property type="protein sequence ID" value="EPE25171.1"/>
    <property type="molecule type" value="Genomic_DNA"/>
</dbReference>
<evidence type="ECO:0000313" key="2">
    <source>
        <dbReference type="EMBL" id="EPE25171.1"/>
    </source>
</evidence>
<feature type="compositionally biased region" description="Basic and acidic residues" evidence="1">
    <location>
        <begin position="427"/>
        <end position="438"/>
    </location>
</feature>
<evidence type="ECO:0000313" key="3">
    <source>
        <dbReference type="Proteomes" id="UP000016922"/>
    </source>
</evidence>
<feature type="compositionally biased region" description="Polar residues" evidence="1">
    <location>
        <begin position="518"/>
        <end position="528"/>
    </location>
</feature>
<feature type="compositionally biased region" description="Acidic residues" evidence="1">
    <location>
        <begin position="399"/>
        <end position="426"/>
    </location>
</feature>
<accession>S3CZA8</accession>
<dbReference type="RefSeq" id="XP_008088086.1">
    <property type="nucleotide sequence ID" value="XM_008089895.1"/>
</dbReference>
<feature type="region of interest" description="Disordered" evidence="1">
    <location>
        <begin position="391"/>
        <end position="528"/>
    </location>
</feature>
<reference evidence="2 3" key="1">
    <citation type="journal article" date="2013" name="BMC Genomics">
        <title>Genomics-driven discovery of the pneumocandin biosynthetic gene cluster in the fungus Glarea lozoyensis.</title>
        <authorList>
            <person name="Chen L."/>
            <person name="Yue Q."/>
            <person name="Zhang X."/>
            <person name="Xiang M."/>
            <person name="Wang C."/>
            <person name="Li S."/>
            <person name="Che Y."/>
            <person name="Ortiz-Lopez F.J."/>
            <person name="Bills G.F."/>
            <person name="Liu X."/>
            <person name="An Z."/>
        </authorList>
    </citation>
    <scope>NUCLEOTIDE SEQUENCE [LARGE SCALE GENOMIC DNA]</scope>
    <source>
        <strain evidence="3">ATCC 20868 / MF5171</strain>
    </source>
</reference>
<dbReference type="KEGG" id="glz:GLAREA_11752"/>
<protein>
    <submittedName>
        <fullName evidence="2">Uncharacterized protein</fullName>
    </submittedName>
</protein>
<dbReference type="HOGENOM" id="CLU_461544_0_0_1"/>
<name>S3CZA8_GLAL2</name>
<dbReference type="Proteomes" id="UP000016922">
    <property type="component" value="Unassembled WGS sequence"/>
</dbReference>
<feature type="region of interest" description="Disordered" evidence="1">
    <location>
        <begin position="351"/>
        <end position="373"/>
    </location>
</feature>
<feature type="region of interest" description="Disordered" evidence="1">
    <location>
        <begin position="264"/>
        <end position="289"/>
    </location>
</feature>
<feature type="compositionally biased region" description="Basic and acidic residues" evidence="1">
    <location>
        <begin position="499"/>
        <end position="517"/>
    </location>
</feature>
<sequence length="591" mass="66640">MDEVRAALFSNLRSSSKVETFQPEVLLKTGAVRERFRVFQNDCDLESGSDPLEDAVIFMSVQTIIDKSTEYSVALTKDVKIELRWQKVSHYIWFVTGLELKHLCVLALRVLKYLIAQSSIHICPSSHNDKTLIQLPLEAETRVRDISPVDYPRITAHSSKEDASITSHVGEEIVDTAREAIDCKINSVSEEMQEKALESLIRGFDKKTHSIHRRTFHKCNLSSIDQIQDIAQQLYIEQSSRILDSHRTPGSYLSRKFRSATEFAPQTGSKKLPISETLEQEDSPSSVEEVEENDVWIARQLQPPAKSRFQKGSRHDSRKRKFSSFVIPYTALSEIASHPLDYTCRSKRVQSGVPEATQTPTLDLSDGHTNYDVGEDMMLDSVVENPEAKLSMDHSMTSTDEEESDFEVVEPDDDGDGDYTDGDDDRDITKEDDPDRIRTRSRNTTPQKLSGNLPYRAPKSLNALSGAESTNISPISRKSPRASHITSKSSSLPPAVTEKTQEVGKEVVQSNEDKGNDGSESTPDTSSNYTICWMTANMPLEGMSIQPVRPGFACEMCKERRRRGMESSCFYFDTTRDGRKSVQFYGRIYDE</sequence>
<evidence type="ECO:0000256" key="1">
    <source>
        <dbReference type="SAM" id="MobiDB-lite"/>
    </source>
</evidence>
<dbReference type="AlphaFoldDB" id="S3CZA8"/>
<dbReference type="GeneID" id="19470793"/>
<gene>
    <name evidence="2" type="ORF">GLAREA_11752</name>
</gene>
<organism evidence="2 3">
    <name type="scientific">Glarea lozoyensis (strain ATCC 20868 / MF5171)</name>
    <dbReference type="NCBI Taxonomy" id="1116229"/>
    <lineage>
        <taxon>Eukaryota</taxon>
        <taxon>Fungi</taxon>
        <taxon>Dikarya</taxon>
        <taxon>Ascomycota</taxon>
        <taxon>Pezizomycotina</taxon>
        <taxon>Leotiomycetes</taxon>
        <taxon>Helotiales</taxon>
        <taxon>Helotiaceae</taxon>
        <taxon>Glarea</taxon>
    </lineage>
</organism>
<proteinExistence type="predicted"/>
<keyword evidence="3" id="KW-1185">Reference proteome</keyword>